<accession>A0A1E3WQ64</accession>
<dbReference type="OrthoDB" id="6196468at2"/>
<dbReference type="PATRIC" id="fig|45658.8.peg.2188"/>
<dbReference type="GO" id="GO:0044010">
    <property type="term" value="P:single-species biofilm formation"/>
    <property type="evidence" value="ECO:0007669"/>
    <property type="project" value="TreeGrafter"/>
</dbReference>
<dbReference type="InterPro" id="IPR037012">
    <property type="entry name" value="NanQ/TabA/YiaL_sf"/>
</dbReference>
<proteinExistence type="predicted"/>
<evidence type="ECO:0000313" key="1">
    <source>
        <dbReference type="EMBL" id="ODS11911.1"/>
    </source>
</evidence>
<dbReference type="GO" id="GO:0005829">
    <property type="term" value="C:cytosol"/>
    <property type="evidence" value="ECO:0007669"/>
    <property type="project" value="TreeGrafter"/>
</dbReference>
<dbReference type="AlphaFoldDB" id="A0A1E3WQ64"/>
<dbReference type="NCBIfam" id="TIGR00022">
    <property type="entry name" value="YhcH/YjgK/YiaL family protein"/>
    <property type="match status" value="1"/>
</dbReference>
<evidence type="ECO:0000313" key="2">
    <source>
        <dbReference type="Proteomes" id="UP000095131"/>
    </source>
</evidence>
<dbReference type="EMBL" id="MDCJ01000002">
    <property type="protein sequence ID" value="ODS11911.1"/>
    <property type="molecule type" value="Genomic_DNA"/>
</dbReference>
<dbReference type="Proteomes" id="UP000095131">
    <property type="component" value="Unassembled WGS sequence"/>
</dbReference>
<reference evidence="1 2" key="1">
    <citation type="submission" date="2016-08" db="EMBL/GenBank/DDBJ databases">
        <title>Genome sequencing of Vibrio scophthalmi strain FP3289, an isolated from Paralichthys olivaceus.</title>
        <authorList>
            <person name="Han H.-J."/>
        </authorList>
    </citation>
    <scope>NUCLEOTIDE SEQUENCE [LARGE SCALE GENOMIC DNA]</scope>
    <source>
        <strain evidence="1 2">FP3289</strain>
    </source>
</reference>
<dbReference type="RefSeq" id="WP_009388095.1">
    <property type="nucleotide sequence ID" value="NZ_CP134277.1"/>
</dbReference>
<protein>
    <submittedName>
        <fullName evidence="1">Toxin-antitoxin biofilm protein TabA</fullName>
    </submittedName>
</protein>
<name>A0A1E3WQ64_9VIBR</name>
<gene>
    <name evidence="1" type="ORF">VSF3289_02178</name>
</gene>
<dbReference type="InterPro" id="IPR004375">
    <property type="entry name" value="NanQ/TabA/YiaL"/>
</dbReference>
<dbReference type="PANTHER" id="PTHR34986:SF4">
    <property type="entry name" value="EVOLVED BETA-GALACTOSIDASE SUBUNIT BETA-RELATED"/>
    <property type="match status" value="1"/>
</dbReference>
<dbReference type="Pfam" id="PF04074">
    <property type="entry name" value="DUF386"/>
    <property type="match status" value="1"/>
</dbReference>
<organism evidence="1 2">
    <name type="scientific">Vibrio scophthalmi</name>
    <dbReference type="NCBI Taxonomy" id="45658"/>
    <lineage>
        <taxon>Bacteria</taxon>
        <taxon>Pseudomonadati</taxon>
        <taxon>Pseudomonadota</taxon>
        <taxon>Gammaproteobacteria</taxon>
        <taxon>Vibrionales</taxon>
        <taxon>Vibrionaceae</taxon>
        <taxon>Vibrio</taxon>
    </lineage>
</organism>
<comment type="caution">
    <text evidence="1">The sequence shown here is derived from an EMBL/GenBank/DDBJ whole genome shotgun (WGS) entry which is preliminary data.</text>
</comment>
<dbReference type="PANTHER" id="PTHR34986">
    <property type="entry name" value="EVOLVED BETA-GALACTOSIDASE SUBUNIT BETA"/>
    <property type="match status" value="1"/>
</dbReference>
<dbReference type="Gene3D" id="2.60.120.370">
    <property type="entry name" value="YhcH/YjgK/YiaL"/>
    <property type="match status" value="1"/>
</dbReference>
<sequence>MLFGNVEQLDLIPYASNKLHSIIAEAIALVNENADGKYPLSDDETFVILVSAQTEPREQRMAEIHKKYVDVQIVLQGEECFGYSNRLAAEPSALVELENDLLLIDEVEQENFVDLHANDFVVFFPNQIHRPLCAVNQPQAVRKAIIKIPHHLLTAH</sequence>
<dbReference type="SUPFAM" id="SSF51197">
    <property type="entry name" value="Clavaminate synthase-like"/>
    <property type="match status" value="1"/>
</dbReference>